<sequence>MNRLDQRNVALAVCPYCPLLMLDRRFMYTIPPKPNTVTPAITPIPIPAFCPPLSPLEEPPTGAASGCGVGIGDGDCEEGGGGVDGFGPFGGGGGGGVGFGAPLKLGGCAIEVISKRDLANFVGRRDRRRMKQNWVIKVAIGSRIKL</sequence>
<dbReference type="AlphaFoldDB" id="A0A7J7D864"/>
<name>A0A7J7D864_TRIWF</name>
<dbReference type="EMBL" id="JAAARO010000009">
    <property type="protein sequence ID" value="KAF5742537.1"/>
    <property type="molecule type" value="Genomic_DNA"/>
</dbReference>
<evidence type="ECO:0000313" key="1">
    <source>
        <dbReference type="EMBL" id="KAF5742537.1"/>
    </source>
</evidence>
<dbReference type="Proteomes" id="UP000593562">
    <property type="component" value="Unassembled WGS sequence"/>
</dbReference>
<keyword evidence="2" id="KW-1185">Reference proteome</keyword>
<comment type="caution">
    <text evidence="1">The sequence shown here is derived from an EMBL/GenBank/DDBJ whole genome shotgun (WGS) entry which is preliminary data.</text>
</comment>
<gene>
    <name evidence="1" type="ORF">HS088_TW09G00587</name>
</gene>
<protein>
    <submittedName>
        <fullName evidence="1">Uncharacterized protein</fullName>
    </submittedName>
</protein>
<reference evidence="1 2" key="1">
    <citation type="journal article" date="2020" name="Nat. Commun.">
        <title>Genome of Tripterygium wilfordii and identification of cytochrome P450 involved in triptolide biosynthesis.</title>
        <authorList>
            <person name="Tu L."/>
            <person name="Su P."/>
            <person name="Zhang Z."/>
            <person name="Gao L."/>
            <person name="Wang J."/>
            <person name="Hu T."/>
            <person name="Zhou J."/>
            <person name="Zhang Y."/>
            <person name="Zhao Y."/>
            <person name="Liu Y."/>
            <person name="Song Y."/>
            <person name="Tong Y."/>
            <person name="Lu Y."/>
            <person name="Yang J."/>
            <person name="Xu C."/>
            <person name="Jia M."/>
            <person name="Peters R.J."/>
            <person name="Huang L."/>
            <person name="Gao W."/>
        </authorList>
    </citation>
    <scope>NUCLEOTIDE SEQUENCE [LARGE SCALE GENOMIC DNA]</scope>
    <source>
        <strain evidence="2">cv. XIE 37</strain>
        <tissue evidence="1">Leaf</tissue>
    </source>
</reference>
<accession>A0A7J7D864</accession>
<dbReference type="InParanoid" id="A0A7J7D864"/>
<proteinExistence type="predicted"/>
<evidence type="ECO:0000313" key="2">
    <source>
        <dbReference type="Proteomes" id="UP000593562"/>
    </source>
</evidence>
<organism evidence="1 2">
    <name type="scientific">Tripterygium wilfordii</name>
    <name type="common">Thunder God vine</name>
    <dbReference type="NCBI Taxonomy" id="458696"/>
    <lineage>
        <taxon>Eukaryota</taxon>
        <taxon>Viridiplantae</taxon>
        <taxon>Streptophyta</taxon>
        <taxon>Embryophyta</taxon>
        <taxon>Tracheophyta</taxon>
        <taxon>Spermatophyta</taxon>
        <taxon>Magnoliopsida</taxon>
        <taxon>eudicotyledons</taxon>
        <taxon>Gunneridae</taxon>
        <taxon>Pentapetalae</taxon>
        <taxon>rosids</taxon>
        <taxon>fabids</taxon>
        <taxon>Celastrales</taxon>
        <taxon>Celastraceae</taxon>
        <taxon>Tripterygium</taxon>
    </lineage>
</organism>